<name>A0A8J2NYA5_9HEXA</name>
<dbReference type="Proteomes" id="UP000708208">
    <property type="component" value="Unassembled WGS sequence"/>
</dbReference>
<evidence type="ECO:0008006" key="9">
    <source>
        <dbReference type="Google" id="ProtNLM"/>
    </source>
</evidence>
<dbReference type="InterPro" id="IPR018499">
    <property type="entry name" value="Tetraspanin/Peripherin"/>
</dbReference>
<gene>
    <name evidence="7" type="ORF">AFUS01_LOCUS12512</name>
</gene>
<organism evidence="7 8">
    <name type="scientific">Allacma fusca</name>
    <dbReference type="NCBI Taxonomy" id="39272"/>
    <lineage>
        <taxon>Eukaryota</taxon>
        <taxon>Metazoa</taxon>
        <taxon>Ecdysozoa</taxon>
        <taxon>Arthropoda</taxon>
        <taxon>Hexapoda</taxon>
        <taxon>Collembola</taxon>
        <taxon>Symphypleona</taxon>
        <taxon>Sminthuridae</taxon>
        <taxon>Allacma</taxon>
    </lineage>
</organism>
<dbReference type="AlphaFoldDB" id="A0A8J2NYA5"/>
<protein>
    <recommendedName>
        <fullName evidence="9">Tetraspanin</fullName>
    </recommendedName>
</protein>
<dbReference type="InterPro" id="IPR018503">
    <property type="entry name" value="Tetraspanin_CS"/>
</dbReference>
<dbReference type="GO" id="GO:0005886">
    <property type="term" value="C:plasma membrane"/>
    <property type="evidence" value="ECO:0007669"/>
    <property type="project" value="TreeGrafter"/>
</dbReference>
<evidence type="ECO:0000256" key="4">
    <source>
        <dbReference type="ARBA" id="ARBA00022989"/>
    </source>
</evidence>
<evidence type="ECO:0000256" key="5">
    <source>
        <dbReference type="ARBA" id="ARBA00023136"/>
    </source>
</evidence>
<dbReference type="PIRSF" id="PIRSF002419">
    <property type="entry name" value="Tetraspanin"/>
    <property type="match status" value="1"/>
</dbReference>
<dbReference type="EMBL" id="CAJVCH010098986">
    <property type="protein sequence ID" value="CAG7723423.1"/>
    <property type="molecule type" value="Genomic_DNA"/>
</dbReference>
<feature type="transmembrane region" description="Helical" evidence="6">
    <location>
        <begin position="94"/>
        <end position="118"/>
    </location>
</feature>
<evidence type="ECO:0000256" key="2">
    <source>
        <dbReference type="ARBA" id="ARBA00006840"/>
    </source>
</evidence>
<comment type="subcellular location">
    <subcellularLocation>
        <location evidence="1">Membrane</location>
        <topology evidence="1">Multi-pass membrane protein</topology>
    </subcellularLocation>
</comment>
<evidence type="ECO:0000256" key="3">
    <source>
        <dbReference type="ARBA" id="ARBA00022692"/>
    </source>
</evidence>
<dbReference type="OrthoDB" id="5870230at2759"/>
<dbReference type="PANTHER" id="PTHR19282">
    <property type="entry name" value="TETRASPANIN"/>
    <property type="match status" value="1"/>
</dbReference>
<keyword evidence="8" id="KW-1185">Reference proteome</keyword>
<dbReference type="InterPro" id="IPR000301">
    <property type="entry name" value="Tetraspanin_animals"/>
</dbReference>
<evidence type="ECO:0000256" key="6">
    <source>
        <dbReference type="SAM" id="Phobius"/>
    </source>
</evidence>
<evidence type="ECO:0000256" key="1">
    <source>
        <dbReference type="ARBA" id="ARBA00004141"/>
    </source>
</evidence>
<keyword evidence="5 6" id="KW-0472">Membrane</keyword>
<dbReference type="PROSITE" id="PS51257">
    <property type="entry name" value="PROKAR_LIPOPROTEIN"/>
    <property type="match status" value="1"/>
</dbReference>
<feature type="transmembrane region" description="Helical" evidence="6">
    <location>
        <begin position="250"/>
        <end position="272"/>
    </location>
</feature>
<dbReference type="PROSITE" id="PS00421">
    <property type="entry name" value="TM4_1"/>
    <property type="match status" value="1"/>
</dbReference>
<accession>A0A8J2NYA5</accession>
<evidence type="ECO:0000313" key="8">
    <source>
        <dbReference type="Proteomes" id="UP000708208"/>
    </source>
</evidence>
<feature type="transmembrane region" description="Helical" evidence="6">
    <location>
        <begin position="61"/>
        <end position="82"/>
    </location>
</feature>
<proteinExistence type="inferred from homology"/>
<dbReference type="Pfam" id="PF00335">
    <property type="entry name" value="Tetraspanin"/>
    <property type="match status" value="1"/>
</dbReference>
<comment type="similarity">
    <text evidence="2">Belongs to the tetraspanin (TM4SF) family.</text>
</comment>
<dbReference type="PANTHER" id="PTHR19282:SF544">
    <property type="entry name" value="TETRASPANIN"/>
    <property type="match status" value="1"/>
</dbReference>
<feature type="transmembrane region" description="Helical" evidence="6">
    <location>
        <begin position="12"/>
        <end position="36"/>
    </location>
</feature>
<evidence type="ECO:0000313" key="7">
    <source>
        <dbReference type="EMBL" id="CAG7723423.1"/>
    </source>
</evidence>
<comment type="caution">
    <text evidence="7">The sequence shown here is derived from an EMBL/GenBank/DDBJ whole genome shotgun (WGS) entry which is preliminary data.</text>
</comment>
<keyword evidence="4 6" id="KW-1133">Transmembrane helix</keyword>
<reference evidence="7" key="1">
    <citation type="submission" date="2021-06" db="EMBL/GenBank/DDBJ databases">
        <authorList>
            <person name="Hodson N. C."/>
            <person name="Mongue J. A."/>
            <person name="Jaron S. K."/>
        </authorList>
    </citation>
    <scope>NUCLEOTIDE SEQUENCE</scope>
</reference>
<keyword evidence="3 6" id="KW-0812">Transmembrane</keyword>
<sequence>MACCGLKCSKAFVVIFNLFFWVSGCAFVALGGLFLMDETYQHYFTLFTIDSPYIDEPAKCLQIAALAIIGFGGFIIFVGFFGCCGSCQESKCMLGIYIFVLILISLVEVALGLAGGYFRVYFPGHLGTTLRVKLETDYGKPNHDVFSKAINYTQYELKCCGIMNHEDYVRSGFTNNSISSHNSKNGVQIIRPLQCCELRIEWGGDVEPWEKPNPKELSRCQSSQNSEYTGALYDNGCWMLLQEWYFERNLILIAVSGGLVLLQIFTIIFSICEIRNIPDYEEQ</sequence>